<name>A0A2P2P906_RHIMU</name>
<dbReference type="EMBL" id="GGEC01070766">
    <property type="protein sequence ID" value="MBX51250.1"/>
    <property type="molecule type" value="Transcribed_RNA"/>
</dbReference>
<dbReference type="AlphaFoldDB" id="A0A2P2P906"/>
<accession>A0A2P2P906</accession>
<evidence type="ECO:0000313" key="1">
    <source>
        <dbReference type="EMBL" id="MBX51250.1"/>
    </source>
</evidence>
<reference evidence="1" key="1">
    <citation type="submission" date="2018-02" db="EMBL/GenBank/DDBJ databases">
        <title>Rhizophora mucronata_Transcriptome.</title>
        <authorList>
            <person name="Meera S.P."/>
            <person name="Sreeshan A."/>
            <person name="Augustine A."/>
        </authorList>
    </citation>
    <scope>NUCLEOTIDE SEQUENCE</scope>
    <source>
        <tissue evidence="1">Leaf</tissue>
    </source>
</reference>
<organism evidence="1">
    <name type="scientific">Rhizophora mucronata</name>
    <name type="common">Asiatic mangrove</name>
    <dbReference type="NCBI Taxonomy" id="61149"/>
    <lineage>
        <taxon>Eukaryota</taxon>
        <taxon>Viridiplantae</taxon>
        <taxon>Streptophyta</taxon>
        <taxon>Embryophyta</taxon>
        <taxon>Tracheophyta</taxon>
        <taxon>Spermatophyta</taxon>
        <taxon>Magnoliopsida</taxon>
        <taxon>eudicotyledons</taxon>
        <taxon>Gunneridae</taxon>
        <taxon>Pentapetalae</taxon>
        <taxon>rosids</taxon>
        <taxon>fabids</taxon>
        <taxon>Malpighiales</taxon>
        <taxon>Rhizophoraceae</taxon>
        <taxon>Rhizophora</taxon>
    </lineage>
</organism>
<protein>
    <submittedName>
        <fullName evidence="1">Uncharacterized protein</fullName>
    </submittedName>
</protein>
<sequence length="20" mass="2416">MLLPAHCHYHKLNCRQVTNH</sequence>
<proteinExistence type="predicted"/>